<feature type="domain" description="Major facilitator superfamily (MFS) profile" evidence="10">
    <location>
        <begin position="1"/>
        <end position="460"/>
    </location>
</feature>
<feature type="transmembrane region" description="Helical" evidence="9">
    <location>
        <begin position="346"/>
        <end position="370"/>
    </location>
</feature>
<evidence type="ECO:0000256" key="6">
    <source>
        <dbReference type="ARBA" id="ARBA00022989"/>
    </source>
</evidence>
<comment type="subcellular location">
    <subcellularLocation>
        <location evidence="1">Membrane</location>
        <topology evidence="1">Multi-pass membrane protein</topology>
    </subcellularLocation>
</comment>
<gene>
    <name evidence="11" type="ORF">CJ030_MR8G008702</name>
</gene>
<keyword evidence="4 11" id="KW-0762">Sugar transport</keyword>
<feature type="transmembrane region" description="Helical" evidence="9">
    <location>
        <begin position="183"/>
        <end position="202"/>
    </location>
</feature>
<dbReference type="PROSITE" id="PS50850">
    <property type="entry name" value="MFS"/>
    <property type="match status" value="1"/>
</dbReference>
<feature type="transmembrane region" description="Helical" evidence="9">
    <location>
        <begin position="28"/>
        <end position="50"/>
    </location>
</feature>
<dbReference type="GO" id="GO:0022857">
    <property type="term" value="F:transmembrane transporter activity"/>
    <property type="evidence" value="ECO:0007669"/>
    <property type="project" value="InterPro"/>
</dbReference>
<dbReference type="PANTHER" id="PTHR48021">
    <property type="match status" value="1"/>
</dbReference>
<evidence type="ECO:0000313" key="11">
    <source>
        <dbReference type="EMBL" id="KAB1202304.1"/>
    </source>
</evidence>
<accession>A0A6A1UP74</accession>
<evidence type="ECO:0000256" key="7">
    <source>
        <dbReference type="ARBA" id="ARBA00023136"/>
    </source>
</evidence>
<feature type="transmembrane region" description="Helical" evidence="9">
    <location>
        <begin position="497"/>
        <end position="514"/>
    </location>
</feature>
<keyword evidence="3" id="KW-0813">Transport</keyword>
<evidence type="ECO:0000256" key="1">
    <source>
        <dbReference type="ARBA" id="ARBA00004141"/>
    </source>
</evidence>
<evidence type="ECO:0000256" key="9">
    <source>
        <dbReference type="SAM" id="Phobius"/>
    </source>
</evidence>
<name>A0A6A1UP74_9ROSI</name>
<sequence>MEDGLLRADPNAGDSGDVPPSNSKATPVVILSCIVALCGSLGFGCCVSATHDLLVVVSTSLNFLQRKAGFSSPAESGIIEDLGLSVAAYSVFSSMVTAGGILCALVNGKIADVIGRRRNAWWLDLGRLSLGVAIGIIAYVVPIYIAEITPQNLRGGFTSANQLLISSGLSLMYFIGNIISWRILALIGAIPCLLEIIGLFLIPDSPRWLAKIGKEKEFENALRRLRGRNADISQESADIIDNIVASEQHSRTRFLDLFQWRYSHPLIVGMGLMSLQQFGGNNAIAAYASSIFKQAGFSSSIGTISMAIIQIPATVTSVLLADKSGRRPLLMTGYTSTSESGIIEDLALSVAAYSVFGSIITIGGMIGGLMSGKIADIIGRRGAMWIAAVFSSAGWLAVASAKTGLGLMLLQQAGGPNAIVYYASSIFEEAGFSSSIGTISMAIIQLPSVAVGVLLTDKSGRRPLLMVSAAGMCLSCFLVGLSFGFQDTQWLKELTPILVLIGILGYSVSVPNGYGRITMGHNVRGNSKSF</sequence>
<evidence type="ECO:0000256" key="5">
    <source>
        <dbReference type="ARBA" id="ARBA00022692"/>
    </source>
</evidence>
<dbReference type="InterPro" id="IPR050549">
    <property type="entry name" value="MFS_Trehalose_Transporter"/>
</dbReference>
<keyword evidence="6 9" id="KW-1133">Transmembrane helix</keyword>
<evidence type="ECO:0000256" key="4">
    <source>
        <dbReference type="ARBA" id="ARBA00022597"/>
    </source>
</evidence>
<dbReference type="InterPro" id="IPR005829">
    <property type="entry name" value="Sugar_transporter_CS"/>
</dbReference>
<protein>
    <submittedName>
        <fullName evidence="11">Sugar transporter ERD6-like 18</fullName>
    </submittedName>
</protein>
<dbReference type="InterPro" id="IPR005828">
    <property type="entry name" value="MFS_sugar_transport-like"/>
</dbReference>
<dbReference type="InterPro" id="IPR036259">
    <property type="entry name" value="MFS_trans_sf"/>
</dbReference>
<evidence type="ECO:0000313" key="12">
    <source>
        <dbReference type="Proteomes" id="UP000516437"/>
    </source>
</evidence>
<comment type="similarity">
    <text evidence="2">Belongs to the major facilitator superfamily. Sugar transporter (TC 2.A.1.1) family.</text>
</comment>
<dbReference type="InterPro" id="IPR020846">
    <property type="entry name" value="MFS_dom"/>
</dbReference>
<feature type="transmembrane region" description="Helical" evidence="9">
    <location>
        <begin position="300"/>
        <end position="321"/>
    </location>
</feature>
<dbReference type="Proteomes" id="UP000516437">
    <property type="component" value="Chromosome 8"/>
</dbReference>
<evidence type="ECO:0000259" key="10">
    <source>
        <dbReference type="PROSITE" id="PS50850"/>
    </source>
</evidence>
<feature type="transmembrane region" description="Helical" evidence="9">
    <location>
        <begin position="432"/>
        <end position="455"/>
    </location>
</feature>
<evidence type="ECO:0000256" key="3">
    <source>
        <dbReference type="ARBA" id="ARBA00022448"/>
    </source>
</evidence>
<dbReference type="GO" id="GO:0016020">
    <property type="term" value="C:membrane"/>
    <property type="evidence" value="ECO:0007669"/>
    <property type="project" value="UniProtKB-SubCell"/>
</dbReference>
<dbReference type="PANTHER" id="PTHR48021:SF93">
    <property type="entry name" value="SUGAR TRANSPORTER ERD6-LIKE 1-RELATED"/>
    <property type="match status" value="1"/>
</dbReference>
<dbReference type="Gene3D" id="1.20.1250.20">
    <property type="entry name" value="MFS general substrate transporter like domains"/>
    <property type="match status" value="3"/>
</dbReference>
<dbReference type="SUPFAM" id="SSF103473">
    <property type="entry name" value="MFS general substrate transporter"/>
    <property type="match status" value="3"/>
</dbReference>
<feature type="region of interest" description="Disordered" evidence="8">
    <location>
        <begin position="1"/>
        <end position="23"/>
    </location>
</feature>
<keyword evidence="5 9" id="KW-0812">Transmembrane</keyword>
<dbReference type="OrthoDB" id="6612291at2759"/>
<comment type="caution">
    <text evidence="11">The sequence shown here is derived from an EMBL/GenBank/DDBJ whole genome shotgun (WGS) entry which is preliminary data.</text>
</comment>
<feature type="transmembrane region" description="Helical" evidence="9">
    <location>
        <begin position="382"/>
        <end position="401"/>
    </location>
</feature>
<dbReference type="Pfam" id="PF00083">
    <property type="entry name" value="Sugar_tr"/>
    <property type="match status" value="2"/>
</dbReference>
<organism evidence="11 12">
    <name type="scientific">Morella rubra</name>
    <name type="common">Chinese bayberry</name>
    <dbReference type="NCBI Taxonomy" id="262757"/>
    <lineage>
        <taxon>Eukaryota</taxon>
        <taxon>Viridiplantae</taxon>
        <taxon>Streptophyta</taxon>
        <taxon>Embryophyta</taxon>
        <taxon>Tracheophyta</taxon>
        <taxon>Spermatophyta</taxon>
        <taxon>Magnoliopsida</taxon>
        <taxon>eudicotyledons</taxon>
        <taxon>Gunneridae</taxon>
        <taxon>Pentapetalae</taxon>
        <taxon>rosids</taxon>
        <taxon>fabids</taxon>
        <taxon>Fagales</taxon>
        <taxon>Myricaceae</taxon>
        <taxon>Morella</taxon>
    </lineage>
</organism>
<keyword evidence="12" id="KW-1185">Reference proteome</keyword>
<evidence type="ECO:0000256" key="8">
    <source>
        <dbReference type="SAM" id="MobiDB-lite"/>
    </source>
</evidence>
<feature type="transmembrane region" description="Helical" evidence="9">
    <location>
        <begin position="128"/>
        <end position="145"/>
    </location>
</feature>
<dbReference type="EMBL" id="RXIC02000026">
    <property type="protein sequence ID" value="KAB1202304.1"/>
    <property type="molecule type" value="Genomic_DNA"/>
</dbReference>
<evidence type="ECO:0000256" key="2">
    <source>
        <dbReference type="ARBA" id="ARBA00010992"/>
    </source>
</evidence>
<reference evidence="11 12" key="1">
    <citation type="journal article" date="2019" name="Plant Biotechnol. J.">
        <title>The red bayberry genome and genetic basis of sex determination.</title>
        <authorList>
            <person name="Jia H.M."/>
            <person name="Jia H.J."/>
            <person name="Cai Q.L."/>
            <person name="Wang Y."/>
            <person name="Zhao H.B."/>
            <person name="Yang W.F."/>
            <person name="Wang G.Y."/>
            <person name="Li Y.H."/>
            <person name="Zhan D.L."/>
            <person name="Shen Y.T."/>
            <person name="Niu Q.F."/>
            <person name="Chang L."/>
            <person name="Qiu J."/>
            <person name="Zhao L."/>
            <person name="Xie H.B."/>
            <person name="Fu W.Y."/>
            <person name="Jin J."/>
            <person name="Li X.W."/>
            <person name="Jiao Y."/>
            <person name="Zhou C.C."/>
            <person name="Tu T."/>
            <person name="Chai C.Y."/>
            <person name="Gao J.L."/>
            <person name="Fan L.J."/>
            <person name="van de Weg E."/>
            <person name="Wang J.Y."/>
            <person name="Gao Z.S."/>
        </authorList>
    </citation>
    <scope>NUCLEOTIDE SEQUENCE [LARGE SCALE GENOMIC DNA]</scope>
    <source>
        <tissue evidence="11">Leaves</tissue>
    </source>
</reference>
<proteinExistence type="inferred from homology"/>
<dbReference type="AlphaFoldDB" id="A0A6A1UP74"/>
<keyword evidence="7 9" id="KW-0472">Membrane</keyword>
<dbReference type="PROSITE" id="PS00216">
    <property type="entry name" value="SUGAR_TRANSPORT_1"/>
    <property type="match status" value="1"/>
</dbReference>
<feature type="transmembrane region" description="Helical" evidence="9">
    <location>
        <begin position="464"/>
        <end position="485"/>
    </location>
</feature>
<feature type="transmembrane region" description="Helical" evidence="9">
    <location>
        <begin position="86"/>
        <end position="107"/>
    </location>
</feature>